<proteinExistence type="predicted"/>
<name>A0A2G1VVR2_9FLAO</name>
<feature type="transmembrane region" description="Helical" evidence="1">
    <location>
        <begin position="20"/>
        <end position="39"/>
    </location>
</feature>
<reference evidence="2 3" key="1">
    <citation type="submission" date="2017-08" db="EMBL/GenBank/DDBJ databases">
        <title>The whole genome shortgun sequences of strain Leeuwenhoekiella nanhaiensis G18 from the South China Sea.</title>
        <authorList>
            <person name="Liu Q."/>
        </authorList>
    </citation>
    <scope>NUCLEOTIDE SEQUENCE [LARGE SCALE GENOMIC DNA]</scope>
    <source>
        <strain evidence="2 3">G18</strain>
    </source>
</reference>
<dbReference type="AlphaFoldDB" id="A0A2G1VVR2"/>
<protein>
    <recommendedName>
        <fullName evidence="4">Glycosyltransferase RgtA/B/C/D-like domain-containing protein</fullName>
    </recommendedName>
</protein>
<evidence type="ECO:0000313" key="2">
    <source>
        <dbReference type="EMBL" id="PHQ30862.1"/>
    </source>
</evidence>
<evidence type="ECO:0008006" key="4">
    <source>
        <dbReference type="Google" id="ProtNLM"/>
    </source>
</evidence>
<evidence type="ECO:0000256" key="1">
    <source>
        <dbReference type="SAM" id="Phobius"/>
    </source>
</evidence>
<comment type="caution">
    <text evidence="2">The sequence shown here is derived from an EMBL/GenBank/DDBJ whole genome shotgun (WGS) entry which is preliminary data.</text>
</comment>
<feature type="transmembrane region" description="Helical" evidence="1">
    <location>
        <begin position="149"/>
        <end position="167"/>
    </location>
</feature>
<feature type="transmembrane region" description="Helical" evidence="1">
    <location>
        <begin position="51"/>
        <end position="71"/>
    </location>
</feature>
<sequence>MINAFFMYKYLPRYLSDWQSFLVALVYSLLVLTLVFKAGNYLKKYPFLTRASFWILGLGFFGISLIINLNIDGQNLNIDRWSALEAGIKAILEGSYPYSAVDHLGGYTSNLPGLFIVGMPFYFLGDVGYLQSFTFLLTLILIFKKIASAEVRLIALLLLICSFWYVYEVVVKSDLISNTLLLIFLSGWQFQSRFKDLGFVTGLLVALVLSTRLVYTIPLILYVFKPFLAQGINQKARFCFGVGVGLILLGILAFIHTPSWEVFLEYNPFALQNRQLPFVLSVLLVLIAFPVAFRIERFEQFVRASAVLCALSVTLSLLGYLIQFGFTQTIDQSIFDLTYFNIFTPFVWLYLVLQLDHYQKIKATKNPA</sequence>
<keyword evidence="3" id="KW-1185">Reference proteome</keyword>
<feature type="transmembrane region" description="Helical" evidence="1">
    <location>
        <begin position="236"/>
        <end position="255"/>
    </location>
</feature>
<accession>A0A2G1VVR2</accession>
<feature type="transmembrane region" description="Helical" evidence="1">
    <location>
        <begin position="305"/>
        <end position="326"/>
    </location>
</feature>
<keyword evidence="1" id="KW-0472">Membrane</keyword>
<dbReference type="EMBL" id="NQXA01000001">
    <property type="protein sequence ID" value="PHQ30862.1"/>
    <property type="molecule type" value="Genomic_DNA"/>
</dbReference>
<feature type="transmembrane region" description="Helical" evidence="1">
    <location>
        <begin position="338"/>
        <end position="355"/>
    </location>
</feature>
<keyword evidence="1" id="KW-0812">Transmembrane</keyword>
<feature type="transmembrane region" description="Helical" evidence="1">
    <location>
        <begin position="197"/>
        <end position="224"/>
    </location>
</feature>
<feature type="transmembrane region" description="Helical" evidence="1">
    <location>
        <begin position="121"/>
        <end position="142"/>
    </location>
</feature>
<evidence type="ECO:0000313" key="3">
    <source>
        <dbReference type="Proteomes" id="UP000229433"/>
    </source>
</evidence>
<organism evidence="2 3">
    <name type="scientific">Leeuwenhoekiella nanhaiensis</name>
    <dbReference type="NCBI Taxonomy" id="1655491"/>
    <lineage>
        <taxon>Bacteria</taxon>
        <taxon>Pseudomonadati</taxon>
        <taxon>Bacteroidota</taxon>
        <taxon>Flavobacteriia</taxon>
        <taxon>Flavobacteriales</taxon>
        <taxon>Flavobacteriaceae</taxon>
        <taxon>Leeuwenhoekiella</taxon>
    </lineage>
</organism>
<gene>
    <name evidence="2" type="ORF">CJ305_01130</name>
</gene>
<dbReference type="Proteomes" id="UP000229433">
    <property type="component" value="Unassembled WGS sequence"/>
</dbReference>
<feature type="transmembrane region" description="Helical" evidence="1">
    <location>
        <begin position="275"/>
        <end position="293"/>
    </location>
</feature>
<keyword evidence="1" id="KW-1133">Transmembrane helix</keyword>